<dbReference type="SUPFAM" id="SSF56112">
    <property type="entry name" value="Protein kinase-like (PK-like)"/>
    <property type="match status" value="1"/>
</dbReference>
<evidence type="ECO:0000313" key="3">
    <source>
        <dbReference type="Proteomes" id="UP001596455"/>
    </source>
</evidence>
<evidence type="ECO:0000313" key="2">
    <source>
        <dbReference type="EMBL" id="MFC7403756.1"/>
    </source>
</evidence>
<reference evidence="3" key="1">
    <citation type="journal article" date="2019" name="Int. J. Syst. Evol. Microbiol.">
        <title>The Global Catalogue of Microorganisms (GCM) 10K type strain sequencing project: providing services to taxonomists for standard genome sequencing and annotation.</title>
        <authorList>
            <consortium name="The Broad Institute Genomics Platform"/>
            <consortium name="The Broad Institute Genome Sequencing Center for Infectious Disease"/>
            <person name="Wu L."/>
            <person name="Ma J."/>
        </authorList>
    </citation>
    <scope>NUCLEOTIDE SEQUENCE [LARGE SCALE GENOMIC DNA]</scope>
    <source>
        <strain evidence="3">JCM 1490</strain>
    </source>
</reference>
<dbReference type="EC" id="2.7.-.-" evidence="2"/>
<dbReference type="Pfam" id="PF01636">
    <property type="entry name" value="APH"/>
    <property type="match status" value="1"/>
</dbReference>
<proteinExistence type="predicted"/>
<feature type="domain" description="Aminoglycoside phosphotransferase" evidence="1">
    <location>
        <begin position="37"/>
        <end position="249"/>
    </location>
</feature>
<protein>
    <submittedName>
        <fullName evidence="2">Aminoglycoside phosphotransferase family protein</fullName>
        <ecNumber evidence="2">2.7.-.-</ecNumber>
    </submittedName>
</protein>
<comment type="caution">
    <text evidence="2">The sequence shown here is derived from an EMBL/GenBank/DDBJ whole genome shotgun (WGS) entry which is preliminary data.</text>
</comment>
<keyword evidence="2" id="KW-0808">Transferase</keyword>
<dbReference type="InterPro" id="IPR011009">
    <property type="entry name" value="Kinase-like_dom_sf"/>
</dbReference>
<accession>A0ABW2Q3L6</accession>
<dbReference type="Gene3D" id="3.90.1200.10">
    <property type="match status" value="1"/>
</dbReference>
<evidence type="ECO:0000259" key="1">
    <source>
        <dbReference type="Pfam" id="PF01636"/>
    </source>
</evidence>
<dbReference type="InterPro" id="IPR002575">
    <property type="entry name" value="Aminoglycoside_PTrfase"/>
</dbReference>
<dbReference type="RefSeq" id="WP_382390517.1">
    <property type="nucleotide sequence ID" value="NZ_JBHTCQ010000001.1"/>
</dbReference>
<dbReference type="GO" id="GO:0016740">
    <property type="term" value="F:transferase activity"/>
    <property type="evidence" value="ECO:0007669"/>
    <property type="project" value="UniProtKB-KW"/>
</dbReference>
<name>A0ABW2Q3L6_9MICO</name>
<dbReference type="PANTHER" id="PTHR21310">
    <property type="entry name" value="AMINOGLYCOSIDE PHOSPHOTRANSFERASE-RELATED-RELATED"/>
    <property type="match status" value="1"/>
</dbReference>
<dbReference type="Proteomes" id="UP001596455">
    <property type="component" value="Unassembled WGS sequence"/>
</dbReference>
<dbReference type="Gene3D" id="3.30.200.20">
    <property type="entry name" value="Phosphorylase Kinase, domain 1"/>
    <property type="match status" value="1"/>
</dbReference>
<keyword evidence="3" id="KW-1185">Reference proteome</keyword>
<gene>
    <name evidence="2" type="ORF">ACFQQL_01440</name>
</gene>
<dbReference type="InterPro" id="IPR051678">
    <property type="entry name" value="AGP_Transferase"/>
</dbReference>
<organism evidence="2 3">
    <name type="scientific">Georgenia alba</name>
    <dbReference type="NCBI Taxonomy" id="2233858"/>
    <lineage>
        <taxon>Bacteria</taxon>
        <taxon>Bacillati</taxon>
        <taxon>Actinomycetota</taxon>
        <taxon>Actinomycetes</taxon>
        <taxon>Micrococcales</taxon>
        <taxon>Bogoriellaceae</taxon>
        <taxon>Georgenia</taxon>
    </lineage>
</organism>
<sequence>MTQTDDAATGPDLVRTLLAEQFPQWSGLSVEQVNHYGTDHDIYRVGTELAVRLPRREWAAAQAERERVWLPRLARELPLRLPTQLAIGRPGAGYPYPWSVCDWLPGQQATWPLGECAAVDLAGFVTALRAVDTADAHPRPARARGAPLAELDDGVRRAIAELGDRIDARLALRAWQLSLDADPYHGPGVWLHGDLLAGNLLVVDGVLDAVIDWGALNVGDPACDLQPAWNLFAGAGRDRFLAELGSDESARLRGRGWVLAQTLIALPYYWDTNPGIVRQTWHALGEALAEVAGET</sequence>
<dbReference type="PANTHER" id="PTHR21310:SF42">
    <property type="entry name" value="BIFUNCTIONAL AAC_APH"/>
    <property type="match status" value="1"/>
</dbReference>
<dbReference type="CDD" id="cd05155">
    <property type="entry name" value="APH_ChoK_like_1"/>
    <property type="match status" value="1"/>
</dbReference>
<dbReference type="EMBL" id="JBHTCQ010000001">
    <property type="protein sequence ID" value="MFC7403756.1"/>
    <property type="molecule type" value="Genomic_DNA"/>
</dbReference>